<evidence type="ECO:0000313" key="3">
    <source>
        <dbReference type="EMBL" id="CAJ2502291.1"/>
    </source>
</evidence>
<feature type="transmembrane region" description="Helical" evidence="1">
    <location>
        <begin position="51"/>
        <end position="71"/>
    </location>
</feature>
<feature type="transmembrane region" description="Helical" evidence="1">
    <location>
        <begin position="92"/>
        <end position="115"/>
    </location>
</feature>
<dbReference type="EMBL" id="CAUWAG010000004">
    <property type="protein sequence ID" value="CAJ2502291.1"/>
    <property type="molecule type" value="Genomic_DNA"/>
</dbReference>
<name>A0AAI8YEW4_9PEZI</name>
<reference evidence="3" key="1">
    <citation type="submission" date="2023-10" db="EMBL/GenBank/DDBJ databases">
        <authorList>
            <person name="Hackl T."/>
        </authorList>
    </citation>
    <scope>NUCLEOTIDE SEQUENCE</scope>
</reference>
<keyword evidence="1" id="KW-0472">Membrane</keyword>
<proteinExistence type="predicted"/>
<evidence type="ECO:0000259" key="2">
    <source>
        <dbReference type="Pfam" id="PF20684"/>
    </source>
</evidence>
<evidence type="ECO:0000313" key="4">
    <source>
        <dbReference type="Proteomes" id="UP001295740"/>
    </source>
</evidence>
<sequence>MDKREAITASNLGPVVSLLTWIMGASILLAVGIKFTLSTVMPGKRYMEDAALFLATGFSIGFTIAMSFAVANGVGRHQSTLATHQLESLQKAVYPADVLLVLVSTCVQGSVLIFFHELTPDRLHQRLI</sequence>
<feature type="domain" description="Rhodopsin" evidence="2">
    <location>
        <begin position="37"/>
        <end position="123"/>
    </location>
</feature>
<keyword evidence="4" id="KW-1185">Reference proteome</keyword>
<dbReference type="AlphaFoldDB" id="A0AAI8YEW4"/>
<accession>A0AAI8YEW4</accession>
<keyword evidence="1" id="KW-1133">Transmembrane helix</keyword>
<protein>
    <submittedName>
        <fullName evidence="3">Uu.00g096850.m01.CDS01</fullName>
    </submittedName>
</protein>
<keyword evidence="1" id="KW-0812">Transmembrane</keyword>
<dbReference type="PANTHER" id="PTHR38794">
    <property type="entry name" value="INTEGRAL MEMBRANE PROTEIN"/>
    <property type="match status" value="1"/>
</dbReference>
<feature type="transmembrane region" description="Helical" evidence="1">
    <location>
        <begin position="12"/>
        <end position="31"/>
    </location>
</feature>
<gene>
    <name evidence="3" type="ORF">KHLLAP_LOCUS2759</name>
</gene>
<evidence type="ECO:0000256" key="1">
    <source>
        <dbReference type="SAM" id="Phobius"/>
    </source>
</evidence>
<comment type="caution">
    <text evidence="3">The sequence shown here is derived from an EMBL/GenBank/DDBJ whole genome shotgun (WGS) entry which is preliminary data.</text>
</comment>
<dbReference type="Proteomes" id="UP001295740">
    <property type="component" value="Unassembled WGS sequence"/>
</dbReference>
<organism evidence="3 4">
    <name type="scientific">Anthostomella pinea</name>
    <dbReference type="NCBI Taxonomy" id="933095"/>
    <lineage>
        <taxon>Eukaryota</taxon>
        <taxon>Fungi</taxon>
        <taxon>Dikarya</taxon>
        <taxon>Ascomycota</taxon>
        <taxon>Pezizomycotina</taxon>
        <taxon>Sordariomycetes</taxon>
        <taxon>Xylariomycetidae</taxon>
        <taxon>Xylariales</taxon>
        <taxon>Xylariaceae</taxon>
        <taxon>Anthostomella</taxon>
    </lineage>
</organism>
<dbReference type="InterPro" id="IPR049326">
    <property type="entry name" value="Rhodopsin_dom_fungi"/>
</dbReference>
<dbReference type="PANTHER" id="PTHR38794:SF1">
    <property type="entry name" value="INTEGRAL MEMBRANE PROTEIN"/>
    <property type="match status" value="1"/>
</dbReference>
<dbReference type="Pfam" id="PF20684">
    <property type="entry name" value="Fung_rhodopsin"/>
    <property type="match status" value="1"/>
</dbReference>